<feature type="signal peptide" evidence="2">
    <location>
        <begin position="1"/>
        <end position="18"/>
    </location>
</feature>
<dbReference type="Pfam" id="PF11932">
    <property type="entry name" value="DUF3450"/>
    <property type="match status" value="1"/>
</dbReference>
<dbReference type="RefSeq" id="WP_200273180.1">
    <property type="nucleotide sequence ID" value="NZ_JAENIJ010000038.1"/>
</dbReference>
<dbReference type="EMBL" id="JAENIJ010000038">
    <property type="protein sequence ID" value="MBK1884203.1"/>
    <property type="molecule type" value="Genomic_DNA"/>
</dbReference>
<feature type="chain" id="PRO_5037189484" evidence="2">
    <location>
        <begin position="19"/>
        <end position="259"/>
    </location>
</feature>
<feature type="coiled-coil region" evidence="1">
    <location>
        <begin position="54"/>
        <end position="88"/>
    </location>
</feature>
<keyword evidence="2" id="KW-0732">Signal</keyword>
<name>A0A934S9C0_9BACT</name>
<proteinExistence type="predicted"/>
<organism evidence="3 4">
    <name type="scientific">Luteolibacter pohnpeiensis</name>
    <dbReference type="NCBI Taxonomy" id="454153"/>
    <lineage>
        <taxon>Bacteria</taxon>
        <taxon>Pseudomonadati</taxon>
        <taxon>Verrucomicrobiota</taxon>
        <taxon>Verrucomicrobiia</taxon>
        <taxon>Verrucomicrobiales</taxon>
        <taxon>Verrucomicrobiaceae</taxon>
        <taxon>Luteolibacter</taxon>
    </lineage>
</organism>
<dbReference type="InterPro" id="IPR016866">
    <property type="entry name" value="UCP028069"/>
</dbReference>
<reference evidence="3" key="1">
    <citation type="submission" date="2021-01" db="EMBL/GenBank/DDBJ databases">
        <title>Modified the classification status of verrucomicrobia.</title>
        <authorList>
            <person name="Feng X."/>
        </authorList>
    </citation>
    <scope>NUCLEOTIDE SEQUENCE</scope>
    <source>
        <strain evidence="3">KCTC 22041</strain>
    </source>
</reference>
<evidence type="ECO:0000256" key="2">
    <source>
        <dbReference type="SAM" id="SignalP"/>
    </source>
</evidence>
<evidence type="ECO:0000256" key="1">
    <source>
        <dbReference type="SAM" id="Coils"/>
    </source>
</evidence>
<evidence type="ECO:0000313" key="3">
    <source>
        <dbReference type="EMBL" id="MBK1884203.1"/>
    </source>
</evidence>
<evidence type="ECO:0000313" key="4">
    <source>
        <dbReference type="Proteomes" id="UP000603141"/>
    </source>
</evidence>
<comment type="caution">
    <text evidence="3">The sequence shown here is derived from an EMBL/GenBank/DDBJ whole genome shotgun (WGS) entry which is preliminary data.</text>
</comment>
<keyword evidence="1" id="KW-0175">Coiled coil</keyword>
<dbReference type="AlphaFoldDB" id="A0A934S9C0"/>
<gene>
    <name evidence="3" type="ORF">JIN85_17420</name>
</gene>
<sequence length="259" mass="29538">MRFHVPLFSLFFVASCVAQEVKVTPTEELRTTVHEWVETMQKIQTEENDWGRDQEVLQNYREGLEKEITDLKEQIAAAKTRKDGADQESLDKSKERDRYAKAKDDLATIVRGLEEKLAPKLRTFPKPLLEEPKVAQGIEDFQRDYALPADKRGENVSKRLLNVINLLTEAEKFQQAVHLRAELHQDTQGREFNMQVIYFGLAQAYAVNDDGSFALVGRPTSDGWKFEEHKELAADIQQLVASTTGDQDAAFVNLPFSKP</sequence>
<keyword evidence="4" id="KW-1185">Reference proteome</keyword>
<dbReference type="Proteomes" id="UP000603141">
    <property type="component" value="Unassembled WGS sequence"/>
</dbReference>
<protein>
    <submittedName>
        <fullName evidence="3">DUF3450 family protein</fullName>
    </submittedName>
</protein>
<accession>A0A934S9C0</accession>
<dbReference type="PROSITE" id="PS51257">
    <property type="entry name" value="PROKAR_LIPOPROTEIN"/>
    <property type="match status" value="1"/>
</dbReference>